<dbReference type="InterPro" id="IPR025987">
    <property type="entry name" value="GW_dom"/>
</dbReference>
<dbReference type="NCBIfam" id="NF033202">
    <property type="entry name" value="GW_glycos_SH3"/>
    <property type="match status" value="1"/>
</dbReference>
<dbReference type="GO" id="GO:0071555">
    <property type="term" value="P:cell wall organization"/>
    <property type="evidence" value="ECO:0007669"/>
    <property type="project" value="UniProtKB-KW"/>
</dbReference>
<comment type="caution">
    <text evidence="7">The sequence shown here is derived from an EMBL/GenBank/DDBJ whole genome shotgun (WGS) entry which is preliminary data.</text>
</comment>
<protein>
    <submittedName>
        <fullName evidence="7">Glycosyl transferase</fullName>
    </submittedName>
</protein>
<keyword evidence="4" id="KW-0378">Hydrolase</keyword>
<keyword evidence="8" id="KW-1185">Reference proteome</keyword>
<dbReference type="SUPFAM" id="SSF82057">
    <property type="entry name" value="Prokaryotic SH3-related domain"/>
    <property type="match status" value="1"/>
</dbReference>
<evidence type="ECO:0000259" key="6">
    <source>
        <dbReference type="PROSITE" id="PS51780"/>
    </source>
</evidence>
<dbReference type="Proteomes" id="UP000075430">
    <property type="component" value="Unassembled WGS sequence"/>
</dbReference>
<dbReference type="PROSITE" id="PS51780">
    <property type="entry name" value="GW"/>
    <property type="match status" value="1"/>
</dbReference>
<evidence type="ECO:0000256" key="5">
    <source>
        <dbReference type="ARBA" id="ARBA00023316"/>
    </source>
</evidence>
<evidence type="ECO:0000256" key="3">
    <source>
        <dbReference type="ARBA" id="ARBA00022729"/>
    </source>
</evidence>
<dbReference type="Gene3D" id="1.10.530.10">
    <property type="match status" value="1"/>
</dbReference>
<evidence type="ECO:0000256" key="4">
    <source>
        <dbReference type="ARBA" id="ARBA00022801"/>
    </source>
</evidence>
<dbReference type="EMBL" id="LSBA01000020">
    <property type="protein sequence ID" value="KXZ17523.1"/>
    <property type="molecule type" value="Genomic_DNA"/>
</dbReference>
<name>A0A150F5E2_9BACI</name>
<comment type="subcellular location">
    <subcellularLocation>
        <location evidence="1">Secreted</location>
    </subcellularLocation>
</comment>
<dbReference type="Pfam" id="PF13457">
    <property type="entry name" value="GW"/>
    <property type="match status" value="1"/>
</dbReference>
<dbReference type="InterPro" id="IPR038200">
    <property type="entry name" value="GW_dom_sf"/>
</dbReference>
<dbReference type="PRINTS" id="PR01002">
    <property type="entry name" value="FLGFLGJ"/>
</dbReference>
<keyword evidence="2" id="KW-0964">Secreted</keyword>
<evidence type="ECO:0000313" key="7">
    <source>
        <dbReference type="EMBL" id="KXZ17523.1"/>
    </source>
</evidence>
<dbReference type="Pfam" id="PF01832">
    <property type="entry name" value="Glucosaminidase"/>
    <property type="match status" value="1"/>
</dbReference>
<dbReference type="GO" id="GO:0004040">
    <property type="term" value="F:amidase activity"/>
    <property type="evidence" value="ECO:0007669"/>
    <property type="project" value="InterPro"/>
</dbReference>
<evidence type="ECO:0000313" key="8">
    <source>
        <dbReference type="Proteomes" id="UP000075430"/>
    </source>
</evidence>
<keyword evidence="7" id="KW-0808">Transferase</keyword>
<keyword evidence="3" id="KW-0732">Signal</keyword>
<reference evidence="8" key="1">
    <citation type="submission" date="2016-02" db="EMBL/GenBank/DDBJ databases">
        <authorList>
            <person name="Dunlap C."/>
        </authorList>
    </citation>
    <scope>NUCLEOTIDE SEQUENCE [LARGE SCALE GENOMIC DNA]</scope>
    <source>
        <strain evidence="8">NRRL B-41092</strain>
    </source>
</reference>
<dbReference type="Gene3D" id="4.10.80.30">
    <property type="entry name" value="DNA polymerase, domain 6"/>
    <property type="match status" value="1"/>
</dbReference>
<dbReference type="InterPro" id="IPR002901">
    <property type="entry name" value="MGlyc_endo_b_GlcNAc-like_dom"/>
</dbReference>
<dbReference type="GO" id="GO:0016740">
    <property type="term" value="F:transferase activity"/>
    <property type="evidence" value="ECO:0007669"/>
    <property type="project" value="UniProtKB-KW"/>
</dbReference>
<dbReference type="PANTHER" id="PTHR33308:SF10">
    <property type="entry name" value="EXO-GLUCOSAMINIDASE LYTG"/>
    <property type="match status" value="1"/>
</dbReference>
<dbReference type="STRING" id="1793963.AXI58_19185"/>
<keyword evidence="5" id="KW-0961">Cell wall biogenesis/degradation</keyword>
<evidence type="ECO:0000256" key="1">
    <source>
        <dbReference type="ARBA" id="ARBA00004613"/>
    </source>
</evidence>
<dbReference type="RefSeq" id="WP_061522369.1">
    <property type="nucleotide sequence ID" value="NZ_JARLZY010000009.1"/>
</dbReference>
<dbReference type="GO" id="GO:0005576">
    <property type="term" value="C:extracellular region"/>
    <property type="evidence" value="ECO:0007669"/>
    <property type="project" value="UniProtKB-SubCell"/>
</dbReference>
<dbReference type="OrthoDB" id="977752at2"/>
<evidence type="ECO:0000256" key="2">
    <source>
        <dbReference type="ARBA" id="ARBA00022525"/>
    </source>
</evidence>
<feature type="domain" description="GW" evidence="6">
    <location>
        <begin position="202"/>
        <end position="280"/>
    </location>
</feature>
<dbReference type="AlphaFoldDB" id="A0A150F5E2"/>
<organism evidence="7 8">
    <name type="scientific">Bacillus nakamurai</name>
    <dbReference type="NCBI Taxonomy" id="1793963"/>
    <lineage>
        <taxon>Bacteria</taxon>
        <taxon>Bacillati</taxon>
        <taxon>Bacillota</taxon>
        <taxon>Bacilli</taxon>
        <taxon>Bacillales</taxon>
        <taxon>Bacillaceae</taxon>
        <taxon>Bacillus</taxon>
    </lineage>
</organism>
<proteinExistence type="predicted"/>
<dbReference type="Gene3D" id="2.30.30.170">
    <property type="match status" value="1"/>
</dbReference>
<dbReference type="InterPro" id="IPR051056">
    <property type="entry name" value="Glycosyl_Hydrolase_73"/>
</dbReference>
<dbReference type="SMART" id="SM00047">
    <property type="entry name" value="LYZ2"/>
    <property type="match status" value="1"/>
</dbReference>
<dbReference type="PANTHER" id="PTHR33308">
    <property type="entry name" value="PEPTIDOGLYCAN HYDROLASE FLGJ"/>
    <property type="match status" value="1"/>
</dbReference>
<gene>
    <name evidence="7" type="ORF">AXI58_19185</name>
</gene>
<accession>A0A150F5E2</accession>
<sequence>MKKKAKTKKVLAGLFAVSLIFGLFLISMVFSKFIVTEEKPPEEVDEQQVFIDSLSGHAQILYEKYHVLPSITLAQAILESDWGNSELAGKARNLFGVKGDYKGKHVTMKTDEFEKGKRKTIRAKFRKYSTFFESMDDHAKLFVNGTSWNKKKYKPVLEAGDYKTAAVALQKSGYATDPDYAEKIKDVIETYNLNEFDKVNASLKAVDLKGAIKDHSIEDVWSKPSKEPHSIKLASAQKFTGQHIKVVSEKQNGQSVWYQFQVNDQLIGWVDKTAVQLNEET</sequence>